<feature type="transmembrane region" description="Helical" evidence="2">
    <location>
        <begin position="67"/>
        <end position="88"/>
    </location>
</feature>
<evidence type="ECO:0000259" key="3">
    <source>
        <dbReference type="Pfam" id="PF13968"/>
    </source>
</evidence>
<dbReference type="Proteomes" id="UP000026960">
    <property type="component" value="Chromosome 4"/>
</dbReference>
<dbReference type="PaxDb" id="65489-OBART04G01720.1"/>
<feature type="transmembrane region" description="Helical" evidence="2">
    <location>
        <begin position="100"/>
        <end position="121"/>
    </location>
</feature>
<evidence type="ECO:0000256" key="2">
    <source>
        <dbReference type="SAM" id="Phobius"/>
    </source>
</evidence>
<dbReference type="EnsemblPlants" id="OBART04G01720.1">
    <property type="protein sequence ID" value="OBART04G01720.1"/>
    <property type="gene ID" value="OBART04G01720"/>
</dbReference>
<keyword evidence="2" id="KW-0472">Membrane</keyword>
<dbReference type="AlphaFoldDB" id="A0A0D3FSA4"/>
<feature type="compositionally biased region" description="Polar residues" evidence="1">
    <location>
        <begin position="545"/>
        <end position="554"/>
    </location>
</feature>
<dbReference type="eggNOG" id="ENOG502QQBP">
    <property type="taxonomic scope" value="Eukaryota"/>
</dbReference>
<feature type="transmembrane region" description="Helical" evidence="2">
    <location>
        <begin position="37"/>
        <end position="55"/>
    </location>
</feature>
<dbReference type="HOGENOM" id="CLU_009180_5_1_1"/>
<evidence type="ECO:0000313" key="5">
    <source>
        <dbReference type="Proteomes" id="UP000026960"/>
    </source>
</evidence>
<organism evidence="4">
    <name type="scientific">Oryza barthii</name>
    <dbReference type="NCBI Taxonomy" id="65489"/>
    <lineage>
        <taxon>Eukaryota</taxon>
        <taxon>Viridiplantae</taxon>
        <taxon>Streptophyta</taxon>
        <taxon>Embryophyta</taxon>
        <taxon>Tracheophyta</taxon>
        <taxon>Spermatophyta</taxon>
        <taxon>Magnoliopsida</taxon>
        <taxon>Liliopsida</taxon>
        <taxon>Poales</taxon>
        <taxon>Poaceae</taxon>
        <taxon>BOP clade</taxon>
        <taxon>Oryzoideae</taxon>
        <taxon>Oryzeae</taxon>
        <taxon>Oryzinae</taxon>
        <taxon>Oryza</taxon>
    </lineage>
</organism>
<proteinExistence type="predicted"/>
<keyword evidence="2" id="KW-1133">Transmembrane helix</keyword>
<protein>
    <recommendedName>
        <fullName evidence="3">DUF4220 domain-containing protein</fullName>
    </recommendedName>
</protein>
<name>A0A0D3FSA4_9ORYZ</name>
<feature type="region of interest" description="Disordered" evidence="1">
    <location>
        <begin position="510"/>
        <end position="670"/>
    </location>
</feature>
<keyword evidence="5" id="KW-1185">Reference proteome</keyword>
<reference evidence="4" key="2">
    <citation type="submission" date="2015-03" db="UniProtKB">
        <authorList>
            <consortium name="EnsemblPlants"/>
        </authorList>
    </citation>
    <scope>IDENTIFICATION</scope>
</reference>
<dbReference type="STRING" id="65489.A0A0D3FSA4"/>
<dbReference type="InterPro" id="IPR007658">
    <property type="entry name" value="DUF594"/>
</dbReference>
<dbReference type="InterPro" id="IPR025315">
    <property type="entry name" value="DUF4220"/>
</dbReference>
<feature type="domain" description="DUF4220" evidence="3">
    <location>
        <begin position="69"/>
        <end position="420"/>
    </location>
</feature>
<dbReference type="Gramene" id="OBART04G01720.1">
    <property type="protein sequence ID" value="OBART04G01720.1"/>
    <property type="gene ID" value="OBART04G01720"/>
</dbReference>
<feature type="compositionally biased region" description="Basic and acidic residues" evidence="1">
    <location>
        <begin position="514"/>
        <end position="524"/>
    </location>
</feature>
<feature type="compositionally biased region" description="Basic and acidic residues" evidence="1">
    <location>
        <begin position="608"/>
        <end position="631"/>
    </location>
</feature>
<evidence type="ECO:0000256" key="1">
    <source>
        <dbReference type="SAM" id="MobiDB-lite"/>
    </source>
</evidence>
<reference evidence="4" key="1">
    <citation type="journal article" date="2009" name="Rice">
        <title>De Novo Next Generation Sequencing of Plant Genomes.</title>
        <authorList>
            <person name="Rounsley S."/>
            <person name="Marri P.R."/>
            <person name="Yu Y."/>
            <person name="He R."/>
            <person name="Sisneros N."/>
            <person name="Goicoechea J.L."/>
            <person name="Lee S.J."/>
            <person name="Angelova A."/>
            <person name="Kudrna D."/>
            <person name="Luo M."/>
            <person name="Affourtit J."/>
            <person name="Desany B."/>
            <person name="Knight J."/>
            <person name="Niazi F."/>
            <person name="Egholm M."/>
            <person name="Wing R.A."/>
        </authorList>
    </citation>
    <scope>NUCLEOTIDE SEQUENCE [LARGE SCALE GENOMIC DNA]</scope>
    <source>
        <strain evidence="4">cv. IRGC 105608</strain>
    </source>
</reference>
<dbReference type="Pfam" id="PF13968">
    <property type="entry name" value="DUF4220"/>
    <property type="match status" value="1"/>
</dbReference>
<dbReference type="Pfam" id="PF04578">
    <property type="entry name" value="DUF594"/>
    <property type="match status" value="1"/>
</dbReference>
<feature type="region of interest" description="Disordered" evidence="1">
    <location>
        <begin position="480"/>
        <end position="499"/>
    </location>
</feature>
<sequence length="972" mass="108462">MAAPAHYRRMAADGVGSLIKYNNNVAVQFVNAWEIEFIVVSSFVLQVTALFLAGYRRRSNSAVVKSIVWTSYLLADSAATYGLGHLSVNSRPPERQQLVAFWAPFLLLHLGGPDSITAYSLEDNQLWKRILQKDFFTQVLGAAYVLYKTFPAGSGLLLPAAWVIFAVGVAKYAERIWALYNANMSDIRSALENGDDEKQEEPPQVPDINRNGRTPEYLLLYAHSQFEVCKSALVDSSSANAKNTSYLRRTIFSDEWEWEKRWTVFQMEVSLLYDIMYTKAGVIHTWYGYCLRVFSPLATTAALLLFHLSRSTTSSVGATSIAAMNSPHVLVDVGITYALLVGAILLDMVSLLSAAGSGWAYAYLVLGMPRRRHGWLYRAAVHSGMWRRLHRWLEYLRELVNAHDRRRWSGAIGQYNVLQFCTATSEKKNYTTTTEEIPKGVMELVFEELTRVILRTNMEGNSGTGNKDMSKEGIGLAKKDLTNNPSDHMEGIGSDLGDHSSHHVKWIGTSNKDLTNKSSDHVEGNESDLNDNSSGHGEGIGSGNKHLSNNSSNHMEGIGFDLSDNSSDHEEGIGSGEKDMMNKSLDRVEGIGSDLRDNFSSDETFGSGRKDTSNKSLDEHVKRIGSDRRDNSSGGETFASYGEEEDTSHKSLDNVEGIGYDLSDNSSDHEEEIRSEITRKLRRGVHRQTPEVSKPSAELTKLEGAATDSVGLIKAERGQLALRNLMAKKEGLGDLKRYLRDEIQEGILIWHIATDVFLRTSESDDELAAMKQQQDTDHQTHQRVEAIKLLSNYMIFLMVERPSMVPGLALGKLYRQTCRALSKELAPGVNGDANKLAEILARKKRDNPVLQQDGKLALRGNALRYATKLALMLAALNEKFAHESTTLNGKPTSIPEKKRDDDLVQFLFEMWVQMLLYVSHRCSRESHAKRLGEGGELTTVVWLMAEQAGKFYIDKELSVAEEAEQAEEKDDD</sequence>
<evidence type="ECO:0000313" key="4">
    <source>
        <dbReference type="EnsemblPlants" id="OBART04G01720.1"/>
    </source>
</evidence>
<feature type="compositionally biased region" description="Basic and acidic residues" evidence="1">
    <location>
        <begin position="566"/>
        <end position="599"/>
    </location>
</feature>
<accession>A0A0D3FSA4</accession>
<dbReference type="PANTHER" id="PTHR31325">
    <property type="entry name" value="OS01G0798800 PROTEIN-RELATED"/>
    <property type="match status" value="1"/>
</dbReference>
<keyword evidence="2" id="KW-0812">Transmembrane</keyword>